<keyword evidence="3" id="KW-1185">Reference proteome</keyword>
<dbReference type="InterPro" id="IPR029063">
    <property type="entry name" value="SAM-dependent_MTases_sf"/>
</dbReference>
<name>A0A5C4S309_PROVB</name>
<dbReference type="Gene3D" id="1.10.10.1110">
    <property type="entry name" value="Methyltransferase PG1098, N-terminal domain"/>
    <property type="match status" value="1"/>
</dbReference>
<feature type="domain" description="THUMP-like" evidence="1">
    <location>
        <begin position="327"/>
        <end position="400"/>
    </location>
</feature>
<dbReference type="AlphaFoldDB" id="A0A5C4S309"/>
<dbReference type="InterPro" id="IPR041497">
    <property type="entry name" value="Thump-like"/>
</dbReference>
<dbReference type="Pfam" id="PF18096">
    <property type="entry name" value="Thump_like"/>
    <property type="match status" value="1"/>
</dbReference>
<dbReference type="RefSeq" id="WP_068868051.1">
    <property type="nucleotide sequence ID" value="NZ_VDCI01000001.1"/>
</dbReference>
<gene>
    <name evidence="2" type="ORF">FGF68_00610</name>
</gene>
<dbReference type="CDD" id="cd02440">
    <property type="entry name" value="AdoMet_MTases"/>
    <property type="match status" value="1"/>
</dbReference>
<organism evidence="2 3">
    <name type="scientific">Prosthecochloris vibrioformis</name>
    <name type="common">Chlorobium vibrioforme</name>
    <dbReference type="NCBI Taxonomy" id="1098"/>
    <lineage>
        <taxon>Bacteria</taxon>
        <taxon>Pseudomonadati</taxon>
        <taxon>Chlorobiota</taxon>
        <taxon>Chlorobiia</taxon>
        <taxon>Chlorobiales</taxon>
        <taxon>Chlorobiaceae</taxon>
        <taxon>Prosthecochloris</taxon>
    </lineage>
</organism>
<dbReference type="Proteomes" id="UP000309544">
    <property type="component" value="Unassembled WGS sequence"/>
</dbReference>
<accession>A0A5C4S309</accession>
<evidence type="ECO:0000313" key="2">
    <source>
        <dbReference type="EMBL" id="TNJ37715.1"/>
    </source>
</evidence>
<dbReference type="EMBL" id="VDCI01000001">
    <property type="protein sequence ID" value="TNJ37715.1"/>
    <property type="molecule type" value="Genomic_DNA"/>
</dbReference>
<evidence type="ECO:0000313" key="3">
    <source>
        <dbReference type="Proteomes" id="UP000309544"/>
    </source>
</evidence>
<sequence>MTHEEFAELQRPEILGCIEQYGNEDPDRFAMSRHGDEGIPVRAMAEQIACRQKALRKLPGLASHSLLYTSRALEQASGERAAASKSAYICGETLLDLSGGLGIDSIFMARRFSRVLYCERDEVLSSVAAYNFRTLGVGNIEVHCGDSVRYLETIPDNTLDWVYVDPDRRSGSRRHVSLELSSPDVTALHDLILAKSTAFCVKTSPMLDISEAARKLPSLERVLVVSVDGECKELLLFCTRSGPGSGGPLVEAICCYGDEQEVHIGPVPFRQRGRELPVAVGEWLLEPDPAILKAGLASVLGEQEELCRLNHGTGLLTGGAPRKNFPGRMFRIREIQPYKPALLKACLKKHGIDSASIQRRDFPLSVAELRRKFRLGESECHVLVFTRDASNALCCLVCERS</sequence>
<comment type="caution">
    <text evidence="2">The sequence shown here is derived from an EMBL/GenBank/DDBJ whole genome shotgun (WGS) entry which is preliminary data.</text>
</comment>
<reference evidence="2 3" key="1">
    <citation type="submission" date="2019-05" db="EMBL/GenBank/DDBJ databases">
        <title>Draft Whole-Genome sequence of the green sulfur bacterium Prosthecochloris vibrioformis DSM 260.</title>
        <authorList>
            <person name="Meyer T.E."/>
            <person name="Kyndt J.A."/>
        </authorList>
    </citation>
    <scope>NUCLEOTIDE SEQUENCE [LARGE SCALE GENOMIC DNA]</scope>
    <source>
        <strain evidence="2 3">DSM 260</strain>
    </source>
</reference>
<dbReference type="SUPFAM" id="SSF53335">
    <property type="entry name" value="S-adenosyl-L-methionine-dependent methyltransferases"/>
    <property type="match status" value="1"/>
</dbReference>
<evidence type="ECO:0000259" key="1">
    <source>
        <dbReference type="Pfam" id="PF18096"/>
    </source>
</evidence>
<proteinExistence type="predicted"/>
<protein>
    <recommendedName>
        <fullName evidence="1">THUMP-like domain-containing protein</fullName>
    </recommendedName>
</protein>
<dbReference type="Gene3D" id="3.40.50.150">
    <property type="entry name" value="Vaccinia Virus protein VP39"/>
    <property type="match status" value="1"/>
</dbReference>